<name>A0ACA9JUS5_9GLOM</name>
<accession>A0ACA9JUS5</accession>
<comment type="caution">
    <text evidence="1">The sequence shown here is derived from an EMBL/GenBank/DDBJ whole genome shotgun (WGS) entry which is preliminary data.</text>
</comment>
<gene>
    <name evidence="1" type="ORF">SCALOS_LOCUS344</name>
</gene>
<dbReference type="EMBL" id="CAJVPM010000161">
    <property type="protein sequence ID" value="CAG8437146.1"/>
    <property type="molecule type" value="Genomic_DNA"/>
</dbReference>
<keyword evidence="2" id="KW-1185">Reference proteome</keyword>
<reference evidence="1" key="1">
    <citation type="submission" date="2021-06" db="EMBL/GenBank/DDBJ databases">
        <authorList>
            <person name="Kallberg Y."/>
            <person name="Tangrot J."/>
            <person name="Rosling A."/>
        </authorList>
    </citation>
    <scope>NUCLEOTIDE SEQUENCE</scope>
    <source>
        <strain evidence="1">AU212A</strain>
    </source>
</reference>
<sequence length="899" mass="104217">MKNYKKNTQKNIVDVSKKDKGIISRNVSLRRSWSAIRKQKRDIEQMVTLSEAHLIIRLCAGEVLSRGLGEENLFSPVENEDNPDEVRYLINCHLRDNKTEFEDELKFQDIRNVVSGIRWTLRKCVTSVVSYKNYENFVRLESELQYDARKGIFNQFISNLSKPAQSILLELFELFSQVMTQSHINKIPPQRVIKSIAHYIIGDKELKFENFNAAYTKWLRCSNACTHLFLAYLRERACSASLPPRLNILLDSYVQFRKKSRQSPDYQHPLADITIGDLQLVIRPKKRRQKNNNIISSQINPIRNSGLSRQFDPTRNSGLSRQFDPTRNNNNIINRQIDSITNNNNNNERQSTLLNNRQSSSTAINNRQSSSTAINNRQTSSILLKSMLKNEPHESIISRGSLTIAEMFPDIAESLSTLRRKTAYQNLENIIEDQQIATQNWDELQIKGFNVLSEETLKLFFSYDDRSSNPGASIVRRRSRKFNKKTFDEKFLEMIPNIEIDNETLRDSFFQTGGNNSNVSIRATVFWDEFEKKGFRDSIDTNSNLFRLSSTLGQSTSSIPTSIGSSSEFPNSEIFNLEVTSIEVANTEVNNTEVNNTEVTSIKVANTEVNNTKVANTEVNNTKVTNTEVENTEVENTEIAISDINKPRSLHREIQTQPRKRIQPKNRQEIRKNKFFRKTFCFLCIRPGSTVSGFSVTLESSEEEQDASKEFPLNSQVTIEPINNNFPYMWVESNVNERNEKEPWEWVFVEPRDERHEAEWIVFEDKSKFLAEREKESVKRKTRKRSILKVISENLPWSKSNHNGEGSALISHDEYYPQDIYDDYIEDEDTILPYSKPNDDIFTYDEPPSPNINNIFFIGNNSTSSLAYNQEQYHEQSYVLASRRILQQTPYSQYNNYHT</sequence>
<organism evidence="1 2">
    <name type="scientific">Scutellospora calospora</name>
    <dbReference type="NCBI Taxonomy" id="85575"/>
    <lineage>
        <taxon>Eukaryota</taxon>
        <taxon>Fungi</taxon>
        <taxon>Fungi incertae sedis</taxon>
        <taxon>Mucoromycota</taxon>
        <taxon>Glomeromycotina</taxon>
        <taxon>Glomeromycetes</taxon>
        <taxon>Diversisporales</taxon>
        <taxon>Gigasporaceae</taxon>
        <taxon>Scutellospora</taxon>
    </lineage>
</organism>
<proteinExistence type="predicted"/>
<dbReference type="Proteomes" id="UP000789860">
    <property type="component" value="Unassembled WGS sequence"/>
</dbReference>
<evidence type="ECO:0000313" key="2">
    <source>
        <dbReference type="Proteomes" id="UP000789860"/>
    </source>
</evidence>
<evidence type="ECO:0000313" key="1">
    <source>
        <dbReference type="EMBL" id="CAG8437146.1"/>
    </source>
</evidence>
<protein>
    <submittedName>
        <fullName evidence="1">10452_t:CDS:1</fullName>
    </submittedName>
</protein>